<keyword evidence="2 5" id="KW-0812">Transmembrane</keyword>
<evidence type="ECO:0000256" key="2">
    <source>
        <dbReference type="ARBA" id="ARBA00022692"/>
    </source>
</evidence>
<evidence type="ECO:0000256" key="1">
    <source>
        <dbReference type="ARBA" id="ARBA00004141"/>
    </source>
</evidence>
<dbReference type="InterPro" id="IPR003689">
    <property type="entry name" value="ZIP"/>
</dbReference>
<dbReference type="Proteomes" id="UP000478417">
    <property type="component" value="Unassembled WGS sequence"/>
</dbReference>
<organism evidence="6 7">
    <name type="scientific">Oceanipulchritudo coccoides</name>
    <dbReference type="NCBI Taxonomy" id="2706888"/>
    <lineage>
        <taxon>Bacteria</taxon>
        <taxon>Pseudomonadati</taxon>
        <taxon>Verrucomicrobiota</taxon>
        <taxon>Opitutia</taxon>
        <taxon>Puniceicoccales</taxon>
        <taxon>Oceanipulchritudinaceae</taxon>
        <taxon>Oceanipulchritudo</taxon>
    </lineage>
</organism>
<accession>A0A6B2LX45</accession>
<dbReference type="EMBL" id="JAAGNX010000001">
    <property type="protein sequence ID" value="NDV61061.1"/>
    <property type="molecule type" value="Genomic_DNA"/>
</dbReference>
<keyword evidence="7" id="KW-1185">Reference proteome</keyword>
<feature type="transmembrane region" description="Helical" evidence="5">
    <location>
        <begin position="226"/>
        <end position="244"/>
    </location>
</feature>
<evidence type="ECO:0000256" key="5">
    <source>
        <dbReference type="SAM" id="Phobius"/>
    </source>
</evidence>
<proteinExistence type="predicted"/>
<evidence type="ECO:0000313" key="6">
    <source>
        <dbReference type="EMBL" id="NDV61061.1"/>
    </source>
</evidence>
<feature type="transmembrane region" description="Helical" evidence="5">
    <location>
        <begin position="193"/>
        <end position="214"/>
    </location>
</feature>
<name>A0A6B2LX45_9BACT</name>
<protein>
    <submittedName>
        <fullName evidence="6">ZIP family metal transporter</fullName>
    </submittedName>
</protein>
<feature type="transmembrane region" description="Helical" evidence="5">
    <location>
        <begin position="166"/>
        <end position="187"/>
    </location>
</feature>
<gene>
    <name evidence="6" type="ORF">G0Q06_01210</name>
</gene>
<evidence type="ECO:0000256" key="3">
    <source>
        <dbReference type="ARBA" id="ARBA00022989"/>
    </source>
</evidence>
<dbReference type="RefSeq" id="WP_163961643.1">
    <property type="nucleotide sequence ID" value="NZ_JAAGNX010000001.1"/>
</dbReference>
<dbReference type="AlphaFoldDB" id="A0A6B2LX45"/>
<dbReference type="GO" id="GO:0016020">
    <property type="term" value="C:membrane"/>
    <property type="evidence" value="ECO:0007669"/>
    <property type="project" value="UniProtKB-SubCell"/>
</dbReference>
<comment type="caution">
    <text evidence="6">The sequence shown here is derived from an EMBL/GenBank/DDBJ whole genome shotgun (WGS) entry which is preliminary data.</text>
</comment>
<feature type="transmembrane region" description="Helical" evidence="5">
    <location>
        <begin position="36"/>
        <end position="57"/>
    </location>
</feature>
<feature type="transmembrane region" description="Helical" evidence="5">
    <location>
        <begin position="132"/>
        <end position="154"/>
    </location>
</feature>
<dbReference type="GO" id="GO:0005385">
    <property type="term" value="F:zinc ion transmembrane transporter activity"/>
    <property type="evidence" value="ECO:0007669"/>
    <property type="project" value="TreeGrafter"/>
</dbReference>
<dbReference type="PANTHER" id="PTHR11040">
    <property type="entry name" value="ZINC/IRON TRANSPORTER"/>
    <property type="match status" value="1"/>
</dbReference>
<keyword evidence="3 5" id="KW-1133">Transmembrane helix</keyword>
<feature type="transmembrane region" description="Helical" evidence="5">
    <location>
        <begin position="6"/>
        <end position="29"/>
    </location>
</feature>
<evidence type="ECO:0000256" key="4">
    <source>
        <dbReference type="ARBA" id="ARBA00023136"/>
    </source>
</evidence>
<dbReference type="PANTHER" id="PTHR11040:SF70">
    <property type="entry name" value="OS05G0316100 PROTEIN"/>
    <property type="match status" value="1"/>
</dbReference>
<sequence length="245" mass="26642">MPESVLTVFLYASITAIATGFGALPFLFFKKISQRWLGYSNAVAAGLMLTASFTLIFEGNHYGVWKTVIGVFVGLVFILLTHNWLDGREDLSISHLRGSDARKVILIIGVMTLHSFTEGVGVGVSFGGDEGLGIFITAAIALHNIPEGLAISLVMIPRGMRVWTTALYCIFTSLPQPLMAVPSYVFVEAFEPFLPFGLGFAGGAMIWMVFSEIIPEANEGNSSKHIGAIITVSIILMVLFQEYLR</sequence>
<feature type="transmembrane region" description="Helical" evidence="5">
    <location>
        <begin position="105"/>
        <end position="126"/>
    </location>
</feature>
<keyword evidence="4 5" id="KW-0472">Membrane</keyword>
<evidence type="ECO:0000313" key="7">
    <source>
        <dbReference type="Proteomes" id="UP000478417"/>
    </source>
</evidence>
<dbReference type="Pfam" id="PF02535">
    <property type="entry name" value="Zip"/>
    <property type="match status" value="1"/>
</dbReference>
<reference evidence="6 7" key="1">
    <citation type="submission" date="2020-02" db="EMBL/GenBank/DDBJ databases">
        <title>Albibacoteraceae fam. nov., the first described family within the subdivision 4 Verrucomicrobia.</title>
        <authorList>
            <person name="Xi F."/>
        </authorList>
    </citation>
    <scope>NUCLEOTIDE SEQUENCE [LARGE SCALE GENOMIC DNA]</scope>
    <source>
        <strain evidence="6 7">CK1056</strain>
    </source>
</reference>
<comment type="subcellular location">
    <subcellularLocation>
        <location evidence="1">Membrane</location>
        <topology evidence="1">Multi-pass membrane protein</topology>
    </subcellularLocation>
</comment>
<feature type="transmembrane region" description="Helical" evidence="5">
    <location>
        <begin position="63"/>
        <end position="85"/>
    </location>
</feature>